<dbReference type="AlphaFoldDB" id="A0A6A2ZMU0"/>
<organism evidence="1 2">
    <name type="scientific">Hibiscus syriacus</name>
    <name type="common">Rose of Sharon</name>
    <dbReference type="NCBI Taxonomy" id="106335"/>
    <lineage>
        <taxon>Eukaryota</taxon>
        <taxon>Viridiplantae</taxon>
        <taxon>Streptophyta</taxon>
        <taxon>Embryophyta</taxon>
        <taxon>Tracheophyta</taxon>
        <taxon>Spermatophyta</taxon>
        <taxon>Magnoliopsida</taxon>
        <taxon>eudicotyledons</taxon>
        <taxon>Gunneridae</taxon>
        <taxon>Pentapetalae</taxon>
        <taxon>rosids</taxon>
        <taxon>malvids</taxon>
        <taxon>Malvales</taxon>
        <taxon>Malvaceae</taxon>
        <taxon>Malvoideae</taxon>
        <taxon>Hibiscus</taxon>
    </lineage>
</organism>
<name>A0A6A2ZMU0_HIBSY</name>
<sequence>MVEVQVYGMSKSSQVCNISDMPGSSRSMAGTSSQMVFEIQIENPTYRSINSFVTMVESANEVGGTSAAVDYDDIFDGNKHDMTIDEYPTLYQLTLYMHEIDYDTMRALEFPEMSHLTSGHMIESSEYSSELSFGKQFRGKKEDTLTIKEYCIKGHVDCKVVESNHKTLTLQPNTVMQFPRTASIRVYPKHTAKGATLRECLGAREHTQESYSGPRGLPKGRLRYIRKVFRNLYI</sequence>
<gene>
    <name evidence="1" type="ORF">F3Y22_tig00110831pilonHSYRG00784</name>
</gene>
<proteinExistence type="predicted"/>
<dbReference type="EMBL" id="VEPZ02001131">
    <property type="protein sequence ID" value="KAE8692787.1"/>
    <property type="molecule type" value="Genomic_DNA"/>
</dbReference>
<evidence type="ECO:0000313" key="1">
    <source>
        <dbReference type="EMBL" id="KAE8692787.1"/>
    </source>
</evidence>
<comment type="caution">
    <text evidence="1">The sequence shown here is derived from an EMBL/GenBank/DDBJ whole genome shotgun (WGS) entry which is preliminary data.</text>
</comment>
<protein>
    <submittedName>
        <fullName evidence="1">Uncharacterized protein</fullName>
    </submittedName>
</protein>
<keyword evidence="2" id="KW-1185">Reference proteome</keyword>
<evidence type="ECO:0000313" key="2">
    <source>
        <dbReference type="Proteomes" id="UP000436088"/>
    </source>
</evidence>
<dbReference type="Proteomes" id="UP000436088">
    <property type="component" value="Unassembled WGS sequence"/>
</dbReference>
<accession>A0A6A2ZMU0</accession>
<reference evidence="1" key="1">
    <citation type="submission" date="2019-09" db="EMBL/GenBank/DDBJ databases">
        <title>Draft genome information of white flower Hibiscus syriacus.</title>
        <authorList>
            <person name="Kim Y.-M."/>
        </authorList>
    </citation>
    <scope>NUCLEOTIDE SEQUENCE [LARGE SCALE GENOMIC DNA]</scope>
    <source>
        <strain evidence="1">YM2019G1</strain>
    </source>
</reference>